<gene>
    <name evidence="1" type="ORF">SCALOS_LOCUS5751</name>
</gene>
<reference evidence="1" key="1">
    <citation type="submission" date="2021-06" db="EMBL/GenBank/DDBJ databases">
        <authorList>
            <person name="Kallberg Y."/>
            <person name="Tangrot J."/>
            <person name="Rosling A."/>
        </authorList>
    </citation>
    <scope>NUCLEOTIDE SEQUENCE</scope>
    <source>
        <strain evidence="1">AU212A</strain>
    </source>
</reference>
<organism evidence="1 2">
    <name type="scientific">Scutellospora calospora</name>
    <dbReference type="NCBI Taxonomy" id="85575"/>
    <lineage>
        <taxon>Eukaryota</taxon>
        <taxon>Fungi</taxon>
        <taxon>Fungi incertae sedis</taxon>
        <taxon>Mucoromycota</taxon>
        <taxon>Glomeromycotina</taxon>
        <taxon>Glomeromycetes</taxon>
        <taxon>Diversisporales</taxon>
        <taxon>Gigasporaceae</taxon>
        <taxon>Scutellospora</taxon>
    </lineage>
</organism>
<proteinExistence type="predicted"/>
<keyword evidence="2" id="KW-1185">Reference proteome</keyword>
<dbReference type="EMBL" id="CAJVPM010009888">
    <property type="protein sequence ID" value="CAG8568111.1"/>
    <property type="molecule type" value="Genomic_DNA"/>
</dbReference>
<sequence>MSKLYIQNVLPTEILTGITKRIRYPKNLILCCRRLAIIFKDPQVKAEWIIYQFGAANCLFYAIQLGPSFLDVAVAQAIIAKGGIISRYSIQRIHLNFGCYDQKLIELKAAHGMASVQSSKIIPWASNLHISVYMFLLKAASDIYNHDLCLKGDDMKLFHFLLGRPYTTHYSPLVMAKNMDQIKDLILHFKFIPLPSRKEKNSIEEYPSKYGHKNKRQLNVIARVVLICKDIVPLWKEIGYYEICHDVNDLVMQGALLIIFPPTPSSGWLKPDIKIINARLTELIELGFQLTYHVIIEIFLGFESRLEQIGIILIESFADIKHESRVNFLRKCLIETFNPKLKFKNQNILNFFYKYLPDSSDIEFNRAFEFYSNTWCKTNT</sequence>
<evidence type="ECO:0000313" key="2">
    <source>
        <dbReference type="Proteomes" id="UP000789860"/>
    </source>
</evidence>
<evidence type="ECO:0000313" key="1">
    <source>
        <dbReference type="EMBL" id="CAG8568111.1"/>
    </source>
</evidence>
<protein>
    <submittedName>
        <fullName evidence="1">10182_t:CDS:1</fullName>
    </submittedName>
</protein>
<dbReference type="Proteomes" id="UP000789860">
    <property type="component" value="Unassembled WGS sequence"/>
</dbReference>
<accession>A0ACA9M3Q3</accession>
<comment type="caution">
    <text evidence="1">The sequence shown here is derived from an EMBL/GenBank/DDBJ whole genome shotgun (WGS) entry which is preliminary data.</text>
</comment>
<name>A0ACA9M3Q3_9GLOM</name>